<dbReference type="GO" id="GO:0005886">
    <property type="term" value="C:plasma membrane"/>
    <property type="evidence" value="ECO:0007669"/>
    <property type="project" value="TreeGrafter"/>
</dbReference>
<accession>A0A9W8YD65</accession>
<comment type="subcellular location">
    <subcellularLocation>
        <location evidence="1">Membrane</location>
        <topology evidence="1">Multi-pass membrane protein</topology>
    </subcellularLocation>
</comment>
<gene>
    <name evidence="7" type="ORF">N0V83_003002</name>
</gene>
<dbReference type="GO" id="GO:0072659">
    <property type="term" value="P:protein localization to plasma membrane"/>
    <property type="evidence" value="ECO:0007669"/>
    <property type="project" value="TreeGrafter"/>
</dbReference>
<evidence type="ECO:0000313" key="8">
    <source>
        <dbReference type="Proteomes" id="UP001140560"/>
    </source>
</evidence>
<sequence length="174" mass="18421">MSKPLVNFIVRGFQFLFGVVILGLSVSMIRDHHWGSLPSILGYAAAVGGITIVGSWIGIAASFVSFLEGPAGLIVDGFVAILNAAGGIAMAVKLNGVKCEDNNSVSNAEKLVNNDILNGGCEDGYCWNLVNGGNVNKILSLCKESQADTVFMFLVVVLMAVAAVFTFLRMRKGY</sequence>
<evidence type="ECO:0000256" key="1">
    <source>
        <dbReference type="ARBA" id="ARBA00004141"/>
    </source>
</evidence>
<feature type="transmembrane region" description="Helical" evidence="5">
    <location>
        <begin position="41"/>
        <end position="66"/>
    </location>
</feature>
<dbReference type="GO" id="GO:0070941">
    <property type="term" value="P:eisosome assembly"/>
    <property type="evidence" value="ECO:0007669"/>
    <property type="project" value="TreeGrafter"/>
</dbReference>
<evidence type="ECO:0000256" key="3">
    <source>
        <dbReference type="ARBA" id="ARBA00022989"/>
    </source>
</evidence>
<keyword evidence="8" id="KW-1185">Reference proteome</keyword>
<feature type="transmembrane region" description="Helical" evidence="5">
    <location>
        <begin position="150"/>
        <end position="168"/>
    </location>
</feature>
<comment type="caution">
    <text evidence="7">The sequence shown here is derived from an EMBL/GenBank/DDBJ whole genome shotgun (WGS) entry which is preliminary data.</text>
</comment>
<evidence type="ECO:0000259" key="6">
    <source>
        <dbReference type="Pfam" id="PF01284"/>
    </source>
</evidence>
<keyword evidence="4 5" id="KW-0472">Membrane</keyword>
<dbReference type="EMBL" id="JAPEUY010000004">
    <property type="protein sequence ID" value="KAJ4374261.1"/>
    <property type="molecule type" value="Genomic_DNA"/>
</dbReference>
<evidence type="ECO:0000313" key="7">
    <source>
        <dbReference type="EMBL" id="KAJ4374261.1"/>
    </source>
</evidence>
<feature type="domain" description="MARVEL" evidence="6">
    <location>
        <begin position="7"/>
        <end position="165"/>
    </location>
</feature>
<dbReference type="OrthoDB" id="2017497at2759"/>
<feature type="transmembrane region" description="Helical" evidence="5">
    <location>
        <begin position="12"/>
        <end position="29"/>
    </location>
</feature>
<evidence type="ECO:0000256" key="2">
    <source>
        <dbReference type="ARBA" id="ARBA00022692"/>
    </source>
</evidence>
<evidence type="ECO:0000256" key="4">
    <source>
        <dbReference type="ARBA" id="ARBA00023136"/>
    </source>
</evidence>
<keyword evidence="3 5" id="KW-1133">Transmembrane helix</keyword>
<feature type="transmembrane region" description="Helical" evidence="5">
    <location>
        <begin position="73"/>
        <end position="92"/>
    </location>
</feature>
<dbReference type="Proteomes" id="UP001140560">
    <property type="component" value="Unassembled WGS sequence"/>
</dbReference>
<dbReference type="PANTHER" id="PTHR28165">
    <property type="entry name" value="NON-CLASSICAL EXPORT PROTEIN 2-RELATED"/>
    <property type="match status" value="1"/>
</dbReference>
<dbReference type="InterPro" id="IPR052649">
    <property type="entry name" value="NCE102-like"/>
</dbReference>
<dbReference type="GO" id="GO:0032126">
    <property type="term" value="C:eisosome"/>
    <property type="evidence" value="ECO:0007669"/>
    <property type="project" value="TreeGrafter"/>
</dbReference>
<dbReference type="Pfam" id="PF01284">
    <property type="entry name" value="MARVEL"/>
    <property type="match status" value="1"/>
</dbReference>
<dbReference type="AlphaFoldDB" id="A0A9W8YD65"/>
<protein>
    <recommendedName>
        <fullName evidence="6">MARVEL domain-containing protein</fullName>
    </recommendedName>
</protein>
<evidence type="ECO:0000256" key="5">
    <source>
        <dbReference type="SAM" id="Phobius"/>
    </source>
</evidence>
<reference evidence="7" key="1">
    <citation type="submission" date="2022-10" db="EMBL/GenBank/DDBJ databases">
        <title>Tapping the CABI collections for fungal endophytes: first genome assemblies for Collariella, Neodidymelliopsis, Ascochyta clinopodiicola, Didymella pomorum, Didymosphaeria variabile, Neocosmospora piperis and Neocucurbitaria cava.</title>
        <authorList>
            <person name="Hill R."/>
        </authorList>
    </citation>
    <scope>NUCLEOTIDE SEQUENCE</scope>
    <source>
        <strain evidence="7">IMI 356814</strain>
    </source>
</reference>
<dbReference type="InterPro" id="IPR008253">
    <property type="entry name" value="Marvel"/>
</dbReference>
<proteinExistence type="predicted"/>
<organism evidence="7 8">
    <name type="scientific">Neocucurbitaria cava</name>
    <dbReference type="NCBI Taxonomy" id="798079"/>
    <lineage>
        <taxon>Eukaryota</taxon>
        <taxon>Fungi</taxon>
        <taxon>Dikarya</taxon>
        <taxon>Ascomycota</taxon>
        <taxon>Pezizomycotina</taxon>
        <taxon>Dothideomycetes</taxon>
        <taxon>Pleosporomycetidae</taxon>
        <taxon>Pleosporales</taxon>
        <taxon>Pleosporineae</taxon>
        <taxon>Cucurbitariaceae</taxon>
        <taxon>Neocucurbitaria</taxon>
    </lineage>
</organism>
<name>A0A9W8YD65_9PLEO</name>
<dbReference type="PANTHER" id="PTHR28165:SF2">
    <property type="entry name" value="MARVEL DOMAIN-CONTAINING PROTEIN"/>
    <property type="match status" value="1"/>
</dbReference>
<keyword evidence="2 5" id="KW-0812">Transmembrane</keyword>